<dbReference type="PANTHER" id="PTHR37842:SF2">
    <property type="entry name" value="GYLCOSYL HYDROLASE 115 C-TERMINAL DOMAIN-CONTAINING PROTEIN"/>
    <property type="match status" value="1"/>
</dbReference>
<dbReference type="Proteomes" id="UP000186601">
    <property type="component" value="Unassembled WGS sequence"/>
</dbReference>
<dbReference type="Pfam" id="PF15979">
    <property type="entry name" value="Glyco_hydro_115"/>
    <property type="match status" value="2"/>
</dbReference>
<dbReference type="GO" id="GO:0016787">
    <property type="term" value="F:hydrolase activity"/>
    <property type="evidence" value="ECO:0007669"/>
    <property type="project" value="UniProtKB-KW"/>
</dbReference>
<dbReference type="AlphaFoldDB" id="A0A2R6RQ35"/>
<dbReference type="Gene3D" id="3.20.20.520">
    <property type="entry name" value="Glycosyl hydrolase family 115"/>
    <property type="match status" value="2"/>
</dbReference>
<sequence>MSRPSNDYRDAFMSSFWNWGVFLVLILFGKGVHAIGQKGCVAFQSSSSTFPIVYKGQGTPVFLSSDDWPGVQRTAADIVSDIQQVTGVKLSLSNVTVTASTVSKKASSVIIVGTLGKSSLVNQVVAHAKLDVSSVEGQWEAFLAKEVKNPLPGIDNAWADVPTTKHSELHVATSGCAHGSPSVKYRGIFLNDEQPALTNWAMEKFTNGTGAPLTGSPFNHFFFTKLAFGVDDSQNQPLADWYGIVMGTSHEEPMMRSTPVEWDLFGSGPWDYGVNAENIYNFWVVGTERAKPFENIFTVGMRDLEVEGFYDDGMRVPDDVTLLWSDDTWGNIRRFPIVSERNRTGGAGVYYHFDLVGPPRDYKWITSTQISKTFEQLSLAIARQADRIWLLNVGDLKPYEMDTEFFITYGWDSSIWTPDNLDTFVTSWAQREFDLSNQQSVQVSSIIANVTRFNARRKPELWNSTTYSLISYREADTMLADWKSLSDLSTSIYNSLSSEKQPAYFQLVHHPVQASYTLSNMWITAGMNNMRASQARLSTNDLADQVEALFEQDYDLENQYHTILNGKWDHMMDQTHVMYYYWQQPMANTMPLVSRVQPKKQALAGAMRITPEGTLGTWPGDNPNQCAQGYSCPPPTMSLDSFVPFGNRYIDVSAGGPAPFTYTVTSNVSWLQFSQTKGSISPDAPEQRVFVSADWSKITGAETATITFTAAATNQPALLQTVIFTANHTVVPSGFKGFVEGDGGVSIEAPHASRNTSVDGIGWIELPGYGRTLSGVTPWPRGGDEQNFTAGTGPSLEYDLFTFNTIQGGGNITVTTYMAPTLNALGAGQPVAFAVQVDSLPPSTNYFIPPAAPGELPDAWSGYDGFVANSIVSVVNNFTAAPGAHTLKIWMVEPAVIVEKIVIDTGGVQPSYLGPPESIKLT</sequence>
<evidence type="ECO:0000259" key="3">
    <source>
        <dbReference type="Pfam" id="PF17829"/>
    </source>
</evidence>
<proteinExistence type="predicted"/>
<reference evidence="4 5" key="1">
    <citation type="submission" date="2018-02" db="EMBL/GenBank/DDBJ databases">
        <title>Genome sequence of the basidiomycete white-rot fungus Phlebia centrifuga.</title>
        <authorList>
            <person name="Granchi Z."/>
            <person name="Peng M."/>
            <person name="de Vries R.P."/>
            <person name="Hilden K."/>
            <person name="Makela M.R."/>
            <person name="Grigoriev I."/>
            <person name="Riley R."/>
        </authorList>
    </citation>
    <scope>NUCLEOTIDE SEQUENCE [LARGE SCALE GENOMIC DNA]</scope>
    <source>
        <strain evidence="4 5">FBCC195</strain>
    </source>
</reference>
<dbReference type="OrthoDB" id="4849794at2759"/>
<feature type="domain" description="Gylcosyl hydrolase 115 C-terminal" evidence="3">
    <location>
        <begin position="737"/>
        <end position="917"/>
    </location>
</feature>
<protein>
    <recommendedName>
        <fullName evidence="3">Gylcosyl hydrolase 115 C-terminal domain-containing protein</fullName>
    </recommendedName>
</protein>
<dbReference type="EMBL" id="MLYV02000196">
    <property type="protein sequence ID" value="PSS32127.1"/>
    <property type="molecule type" value="Genomic_DNA"/>
</dbReference>
<dbReference type="Gene3D" id="3.30.379.10">
    <property type="entry name" value="Chitobiase/beta-hexosaminidase domain 2-like"/>
    <property type="match status" value="1"/>
</dbReference>
<evidence type="ECO:0000256" key="1">
    <source>
        <dbReference type="ARBA" id="ARBA00022801"/>
    </source>
</evidence>
<dbReference type="Gene3D" id="2.60.120.1620">
    <property type="match status" value="1"/>
</dbReference>
<dbReference type="InterPro" id="IPR029018">
    <property type="entry name" value="Hex-like_dom2"/>
</dbReference>
<feature type="signal peptide" evidence="2">
    <location>
        <begin position="1"/>
        <end position="34"/>
    </location>
</feature>
<dbReference type="STRING" id="98765.A0A2R6RQ35"/>
<dbReference type="InterPro" id="IPR031924">
    <property type="entry name" value="GH115"/>
</dbReference>
<keyword evidence="5" id="KW-1185">Reference proteome</keyword>
<evidence type="ECO:0000313" key="4">
    <source>
        <dbReference type="EMBL" id="PSS32127.1"/>
    </source>
</evidence>
<dbReference type="Pfam" id="PF17829">
    <property type="entry name" value="GH115_C"/>
    <property type="match status" value="1"/>
</dbReference>
<comment type="caution">
    <text evidence="4">The sequence shown here is derived from an EMBL/GenBank/DDBJ whole genome shotgun (WGS) entry which is preliminary data.</text>
</comment>
<dbReference type="Gene3D" id="1.20.58.2150">
    <property type="match status" value="1"/>
</dbReference>
<keyword evidence="1" id="KW-0378">Hydrolase</keyword>
<organism evidence="4 5">
    <name type="scientific">Hermanssonia centrifuga</name>
    <dbReference type="NCBI Taxonomy" id="98765"/>
    <lineage>
        <taxon>Eukaryota</taxon>
        <taxon>Fungi</taxon>
        <taxon>Dikarya</taxon>
        <taxon>Basidiomycota</taxon>
        <taxon>Agaricomycotina</taxon>
        <taxon>Agaricomycetes</taxon>
        <taxon>Polyporales</taxon>
        <taxon>Meruliaceae</taxon>
        <taxon>Hermanssonia</taxon>
    </lineage>
</organism>
<gene>
    <name evidence="4" type="ORF">PHLCEN_2v2123</name>
</gene>
<accession>A0A2R6RQ35</accession>
<keyword evidence="2" id="KW-0732">Signal</keyword>
<dbReference type="InterPro" id="IPR042301">
    <property type="entry name" value="GH115_sf"/>
</dbReference>
<feature type="chain" id="PRO_5015350444" description="Gylcosyl hydrolase 115 C-terminal domain-containing protein" evidence="2">
    <location>
        <begin position="35"/>
        <end position="922"/>
    </location>
</feature>
<evidence type="ECO:0000256" key="2">
    <source>
        <dbReference type="SAM" id="SignalP"/>
    </source>
</evidence>
<dbReference type="PANTHER" id="PTHR37842">
    <property type="match status" value="1"/>
</dbReference>
<name>A0A2R6RQ35_9APHY</name>
<evidence type="ECO:0000313" key="5">
    <source>
        <dbReference type="Proteomes" id="UP000186601"/>
    </source>
</evidence>
<dbReference type="InterPro" id="IPR041437">
    <property type="entry name" value="GH115_C"/>
</dbReference>